<proteinExistence type="predicted"/>
<evidence type="ECO:0000313" key="2">
    <source>
        <dbReference type="EMBL" id="CCC91679.1"/>
    </source>
</evidence>
<accession>G0UQL8</accession>
<sequence length="138" mass="15360">MDLVILFGFFFGMLRCGLVLLPYALSGVLREGWCFFLWAFLAVTEETHMLLGPVSHVRYLLLFFLLFVFFLCFSGEFKSVSLVSCPLYCSFASTPLRHNPHSPMLPIRLTSSSQGYASGMCGGIPPSQCTITICIVRG</sequence>
<feature type="transmembrane region" description="Helical" evidence="1">
    <location>
        <begin position="57"/>
        <end position="74"/>
    </location>
</feature>
<dbReference type="EMBL" id="HE575320">
    <property type="protein sequence ID" value="CCC91679.1"/>
    <property type="molecule type" value="Genomic_DNA"/>
</dbReference>
<keyword evidence="1" id="KW-1133">Transmembrane helix</keyword>
<reference evidence="2" key="1">
    <citation type="journal article" date="2012" name="Proc. Natl. Acad. Sci. U.S.A.">
        <title>Antigenic diversity is generated by distinct evolutionary mechanisms in African trypanosome species.</title>
        <authorList>
            <person name="Jackson A.P."/>
            <person name="Berry A."/>
            <person name="Aslett M."/>
            <person name="Allison H.C."/>
            <person name="Burton P."/>
            <person name="Vavrova-Anderson J."/>
            <person name="Brown R."/>
            <person name="Browne H."/>
            <person name="Corton N."/>
            <person name="Hauser H."/>
            <person name="Gamble J."/>
            <person name="Gilderthorp R."/>
            <person name="Marcello L."/>
            <person name="McQuillan J."/>
            <person name="Otto T.D."/>
            <person name="Quail M.A."/>
            <person name="Sanders M.J."/>
            <person name="van Tonder A."/>
            <person name="Ginger M.L."/>
            <person name="Field M.C."/>
            <person name="Barry J.D."/>
            <person name="Hertz-Fowler C."/>
            <person name="Berriman M."/>
        </authorList>
    </citation>
    <scope>NUCLEOTIDE SEQUENCE</scope>
    <source>
        <strain evidence="2">IL3000</strain>
    </source>
</reference>
<gene>
    <name evidence="2" type="ORF">TCIL3000_7_4930</name>
</gene>
<feature type="transmembrane region" description="Helical" evidence="1">
    <location>
        <begin position="6"/>
        <end position="25"/>
    </location>
</feature>
<protein>
    <submittedName>
        <fullName evidence="2">Uncharacterized protein</fullName>
    </submittedName>
</protein>
<evidence type="ECO:0000256" key="1">
    <source>
        <dbReference type="SAM" id="Phobius"/>
    </source>
</evidence>
<keyword evidence="1" id="KW-0472">Membrane</keyword>
<dbReference type="AlphaFoldDB" id="G0UQL8"/>
<keyword evidence="1" id="KW-0812">Transmembrane</keyword>
<organism evidence="2">
    <name type="scientific">Trypanosoma congolense (strain IL3000)</name>
    <dbReference type="NCBI Taxonomy" id="1068625"/>
    <lineage>
        <taxon>Eukaryota</taxon>
        <taxon>Discoba</taxon>
        <taxon>Euglenozoa</taxon>
        <taxon>Kinetoplastea</taxon>
        <taxon>Metakinetoplastina</taxon>
        <taxon>Trypanosomatida</taxon>
        <taxon>Trypanosomatidae</taxon>
        <taxon>Trypanosoma</taxon>
        <taxon>Nannomonas</taxon>
    </lineage>
</organism>
<name>G0UQL8_TRYCI</name>